<reference evidence="1" key="1">
    <citation type="submission" date="2018-05" db="EMBL/GenBank/DDBJ databases">
        <authorList>
            <person name="Lanie J.A."/>
            <person name="Ng W.-L."/>
            <person name="Kazmierczak K.M."/>
            <person name="Andrzejewski T.M."/>
            <person name="Davidsen T.M."/>
            <person name="Wayne K.J."/>
            <person name="Tettelin H."/>
            <person name="Glass J.I."/>
            <person name="Rusch D."/>
            <person name="Podicherti R."/>
            <person name="Tsui H.-C.T."/>
            <person name="Winkler M.E."/>
        </authorList>
    </citation>
    <scope>NUCLEOTIDE SEQUENCE</scope>
</reference>
<name>A0A382V5U8_9ZZZZ</name>
<proteinExistence type="predicted"/>
<organism evidence="1">
    <name type="scientific">marine metagenome</name>
    <dbReference type="NCBI Taxonomy" id="408172"/>
    <lineage>
        <taxon>unclassified sequences</taxon>
        <taxon>metagenomes</taxon>
        <taxon>ecological metagenomes</taxon>
    </lineage>
</organism>
<gene>
    <name evidence="1" type="ORF">METZ01_LOCUS394661</name>
</gene>
<dbReference type="EMBL" id="UINC01149373">
    <property type="protein sequence ID" value="SVD41807.1"/>
    <property type="molecule type" value="Genomic_DNA"/>
</dbReference>
<sequence length="26" mass="2815">MKIFNSIAIPKKYKGSAIAIGNFDGM</sequence>
<feature type="non-terminal residue" evidence="1">
    <location>
        <position position="26"/>
    </location>
</feature>
<protein>
    <submittedName>
        <fullName evidence="1">Uncharacterized protein</fullName>
    </submittedName>
</protein>
<accession>A0A382V5U8</accession>
<evidence type="ECO:0000313" key="1">
    <source>
        <dbReference type="EMBL" id="SVD41807.1"/>
    </source>
</evidence>
<dbReference type="AlphaFoldDB" id="A0A382V5U8"/>